<feature type="non-terminal residue" evidence="1">
    <location>
        <position position="45"/>
    </location>
</feature>
<dbReference type="PATRIC" id="fig|167964.4.peg.132"/>
<comment type="caution">
    <text evidence="1">The sequence shown here is derived from an EMBL/GenBank/DDBJ whole genome shotgun (WGS) entry which is preliminary data.</text>
</comment>
<evidence type="ECO:0000313" key="2">
    <source>
        <dbReference type="Proteomes" id="UP000064249"/>
    </source>
</evidence>
<dbReference type="InterPro" id="IPR036477">
    <property type="entry name" value="Formyl_transf_N_sf"/>
</dbReference>
<accession>A0A124FMS4</accession>
<dbReference type="SUPFAM" id="SSF53328">
    <property type="entry name" value="Formyltransferase"/>
    <property type="match status" value="1"/>
</dbReference>
<organism evidence="1 2">
    <name type="scientific">Anaerolinea thermophila</name>
    <dbReference type="NCBI Taxonomy" id="167964"/>
    <lineage>
        <taxon>Bacteria</taxon>
        <taxon>Bacillati</taxon>
        <taxon>Chloroflexota</taxon>
        <taxon>Anaerolineae</taxon>
        <taxon>Anaerolineales</taxon>
        <taxon>Anaerolineaceae</taxon>
        <taxon>Anaerolinea</taxon>
    </lineage>
</organism>
<dbReference type="Proteomes" id="UP000064249">
    <property type="component" value="Unassembled WGS sequence"/>
</dbReference>
<proteinExistence type="predicted"/>
<name>A0A124FMS4_9CHLR</name>
<reference evidence="1 2" key="1">
    <citation type="journal article" date="2015" name="MBio">
        <title>Genome-Resolved Metagenomic Analysis Reveals Roles for Candidate Phyla and Other Microbial Community Members in Biogeochemical Transformations in Oil Reservoirs.</title>
        <authorList>
            <person name="Hu P."/>
            <person name="Tom L."/>
            <person name="Singh A."/>
            <person name="Thomas B.C."/>
            <person name="Baker B.J."/>
            <person name="Piceno Y.M."/>
            <person name="Andersen G.L."/>
            <person name="Banfield J.F."/>
        </authorList>
    </citation>
    <scope>NUCLEOTIDE SEQUENCE [LARGE SCALE GENOMIC DNA]</scope>
    <source>
        <strain evidence="1">46_16</strain>
    </source>
</reference>
<dbReference type="Gene3D" id="3.40.50.170">
    <property type="entry name" value="Formyl transferase, N-terminal domain"/>
    <property type="match status" value="1"/>
</dbReference>
<sequence>MDVMTLRIVFMGSPDFSLPTLKALESHFNVVGVVTQPDRPAGRGR</sequence>
<evidence type="ECO:0000313" key="1">
    <source>
        <dbReference type="EMBL" id="KUK45673.1"/>
    </source>
</evidence>
<gene>
    <name evidence="1" type="ORF">XD73_1458</name>
</gene>
<keyword evidence="1" id="KW-0808">Transferase</keyword>
<dbReference type="AlphaFoldDB" id="A0A124FMS4"/>
<protein>
    <submittedName>
        <fullName evidence="1">Methionyl-tRNA formyltransferase</fullName>
    </submittedName>
</protein>
<dbReference type="EMBL" id="LGFU01000195">
    <property type="protein sequence ID" value="KUK45673.1"/>
    <property type="molecule type" value="Genomic_DNA"/>
</dbReference>
<dbReference type="GO" id="GO:0016740">
    <property type="term" value="F:transferase activity"/>
    <property type="evidence" value="ECO:0007669"/>
    <property type="project" value="UniProtKB-KW"/>
</dbReference>